<dbReference type="AlphaFoldDB" id="A0A2Z5MZT8"/>
<keyword evidence="1" id="KW-0808">Transferase</keyword>
<evidence type="ECO:0000313" key="5">
    <source>
        <dbReference type="Proteomes" id="UP000253104"/>
    </source>
</evidence>
<dbReference type="RefSeq" id="WP_114179200.1">
    <property type="nucleotide sequence ID" value="NZ_CP024903.1"/>
</dbReference>
<dbReference type="PANTHER" id="PTHR43793">
    <property type="entry name" value="FAD SYNTHASE"/>
    <property type="match status" value="1"/>
</dbReference>
<dbReference type="PANTHER" id="PTHR43793:SF1">
    <property type="entry name" value="FAD SYNTHASE"/>
    <property type="match status" value="1"/>
</dbReference>
<dbReference type="Gene3D" id="3.40.50.620">
    <property type="entry name" value="HUPs"/>
    <property type="match status" value="1"/>
</dbReference>
<evidence type="ECO:0000259" key="3">
    <source>
        <dbReference type="Pfam" id="PF01467"/>
    </source>
</evidence>
<dbReference type="GO" id="GO:0016779">
    <property type="term" value="F:nucleotidyltransferase activity"/>
    <property type="evidence" value="ECO:0007669"/>
    <property type="project" value="UniProtKB-KW"/>
</dbReference>
<reference evidence="4 5" key="1">
    <citation type="journal article" date="2018" name="ISME J.">
        <title>Involvement of Burkholderiaceae and sulfurous volatiles in disease-suppressive soils.</title>
        <authorList>
            <person name="Carrion V.J."/>
            <person name="Cordovez V."/>
            <person name="Tyc O."/>
            <person name="Etalo D.W."/>
            <person name="de Bruijn I."/>
            <person name="de Jager V.C."/>
            <person name="Medema M.H."/>
            <person name="Eberl L."/>
            <person name="Raaijmakers J.M."/>
        </authorList>
    </citation>
    <scope>NUCLEOTIDE SEQUENCE [LARGE SCALE GENOMIC DNA]</scope>
    <source>
        <strain evidence="5">mHSR5</strain>
    </source>
</reference>
<proteinExistence type="predicted"/>
<dbReference type="NCBIfam" id="TIGR00125">
    <property type="entry name" value="cyt_tran_rel"/>
    <property type="match status" value="1"/>
</dbReference>
<dbReference type="InterPro" id="IPR004821">
    <property type="entry name" value="Cyt_trans-like"/>
</dbReference>
<dbReference type="Pfam" id="PF01467">
    <property type="entry name" value="CTP_transf_like"/>
    <property type="match status" value="1"/>
</dbReference>
<evidence type="ECO:0000256" key="2">
    <source>
        <dbReference type="ARBA" id="ARBA00022695"/>
    </source>
</evidence>
<feature type="domain" description="Cytidyltransferase-like" evidence="3">
    <location>
        <begin position="23"/>
        <end position="119"/>
    </location>
</feature>
<dbReference type="InterPro" id="IPR050385">
    <property type="entry name" value="Archaeal_FAD_synthase"/>
</dbReference>
<gene>
    <name evidence="4" type="ORF">CUJ89_19905</name>
</gene>
<evidence type="ECO:0000313" key="4">
    <source>
        <dbReference type="EMBL" id="AXF22772.1"/>
    </source>
</evidence>
<dbReference type="OrthoDB" id="9802794at2"/>
<dbReference type="InterPro" id="IPR014729">
    <property type="entry name" value="Rossmann-like_a/b/a_fold"/>
</dbReference>
<sequence>MRSNDRLESGEDEMKIVGYLADVFDLFHVGHLNVLSYARDRCDCLIVGVATDKSARQTRGIKPVIPFAERIEIVRSVRFVDRVAADTGADSFDVWRDLHFRRLFIGHDSSSPLATQTLKFRFEKFGVDVFYLPRLSTTTSTGLRDTIENINRLAGDHGFDIDPQSFRIRRALQ</sequence>
<dbReference type="SUPFAM" id="SSF52374">
    <property type="entry name" value="Nucleotidylyl transferase"/>
    <property type="match status" value="1"/>
</dbReference>
<dbReference type="Proteomes" id="UP000253104">
    <property type="component" value="Chromosome mHSR5_B"/>
</dbReference>
<name>A0A2Z5MZT8_BURPY</name>
<protein>
    <recommendedName>
        <fullName evidence="3">Cytidyltransferase-like domain-containing protein</fullName>
    </recommendedName>
</protein>
<evidence type="ECO:0000256" key="1">
    <source>
        <dbReference type="ARBA" id="ARBA00022679"/>
    </source>
</evidence>
<organism evidence="4 5">
    <name type="scientific">Burkholderia pyrrocinia</name>
    <name type="common">Pseudomonas pyrrocinia</name>
    <dbReference type="NCBI Taxonomy" id="60550"/>
    <lineage>
        <taxon>Bacteria</taxon>
        <taxon>Pseudomonadati</taxon>
        <taxon>Pseudomonadota</taxon>
        <taxon>Betaproteobacteria</taxon>
        <taxon>Burkholderiales</taxon>
        <taxon>Burkholderiaceae</taxon>
        <taxon>Burkholderia</taxon>
        <taxon>Burkholderia cepacia complex</taxon>
    </lineage>
</organism>
<dbReference type="EMBL" id="CP024903">
    <property type="protein sequence ID" value="AXF22772.1"/>
    <property type="molecule type" value="Genomic_DNA"/>
</dbReference>
<keyword evidence="2" id="KW-0548">Nucleotidyltransferase</keyword>
<accession>A0A2Z5MZT8</accession>